<reference evidence="2 3" key="1">
    <citation type="submission" date="2023-09" db="EMBL/GenBank/DDBJ databases">
        <title>Flavobacterium sp. a novel bacteria isolate from Pepper rhizosphere.</title>
        <authorList>
            <person name="Peng Y."/>
            <person name="Lee J."/>
        </authorList>
    </citation>
    <scope>NUCLEOTIDE SEQUENCE [LARGE SCALE GENOMIC DNA]</scope>
    <source>
        <strain evidence="1">PMR2A8</strain>
        <strain evidence="2 3">PMTSA4</strain>
    </source>
</reference>
<organism evidence="2 3">
    <name type="scientific">Flavobacterium capsici</name>
    <dbReference type="NCBI Taxonomy" id="3075618"/>
    <lineage>
        <taxon>Bacteria</taxon>
        <taxon>Pseudomonadati</taxon>
        <taxon>Bacteroidota</taxon>
        <taxon>Flavobacteriia</taxon>
        <taxon>Flavobacteriales</taxon>
        <taxon>Flavobacteriaceae</taxon>
        <taxon>Flavobacterium</taxon>
    </lineage>
</organism>
<dbReference type="Proteomes" id="UP001304515">
    <property type="component" value="Chromosome"/>
</dbReference>
<name>A0AA96J542_9FLAO</name>
<dbReference type="KEGG" id="fcj:RN605_01760"/>
<evidence type="ECO:0000313" key="1">
    <source>
        <dbReference type="EMBL" id="WNM18043.1"/>
    </source>
</evidence>
<gene>
    <name evidence="2" type="ORF">RN605_01760</name>
    <name evidence="1" type="ORF">RN608_08460</name>
</gene>
<dbReference type="EMBL" id="CP134878">
    <property type="protein sequence ID" value="WNM18043.1"/>
    <property type="molecule type" value="Genomic_DNA"/>
</dbReference>
<protein>
    <recommendedName>
        <fullName evidence="4">ATP-binding protein</fullName>
    </recommendedName>
</protein>
<dbReference type="RefSeq" id="WP_313321693.1">
    <property type="nucleotide sequence ID" value="NZ_CP134878.1"/>
</dbReference>
<accession>A0AA96J542</accession>
<keyword evidence="3" id="KW-1185">Reference proteome</keyword>
<evidence type="ECO:0000313" key="3">
    <source>
        <dbReference type="Proteomes" id="UP001304515"/>
    </source>
</evidence>
<evidence type="ECO:0008006" key="4">
    <source>
        <dbReference type="Google" id="ProtNLM"/>
    </source>
</evidence>
<accession>A0AA96J2B1</accession>
<proteinExistence type="predicted"/>
<dbReference type="EMBL" id="CP134890">
    <property type="protein sequence ID" value="WNM22095.1"/>
    <property type="molecule type" value="Genomic_DNA"/>
</dbReference>
<evidence type="ECO:0000313" key="2">
    <source>
        <dbReference type="EMBL" id="WNM22095.1"/>
    </source>
</evidence>
<sequence length="1448" mass="169829">MVTIDKIDFTKLKPYDGKTTKCFEQFCYQIAQKEFGHLGTFTPIDGSGGDGGVEFYLKLHNGEKWGWQCKFFGDTGRLNVGSRNSAIEGSFETAIRNHNDLTKWFLCLKTDLTADSLSSKGKFSKGERNWFENELTKIIPSGKTIELEHWGETSFVTFIKDSKHIGIRSFFFGELEFNQDWFKKIFDENFEKVKDKYDFDLHTIDRYTQSKIDFLLFDSNYIKLTGELKDELLEKSNEIEATLRDFLDERMLTTKEHTQRENYFLICQEFKNHIAHVFEKIEFIESCFTNNTPELLSNFDLEGLNKNFFEYYNKIDYRVFDEKSRAFKDASSISYLISEFGEIYNRFFRNYFHKKQREIHFIADAAKGKTHISCDIAYRKIVNSKPAIFITGDKFTDDTSITEALRKILDVPQEFTFDDFLKALDVYASILNTQIPIVIDGLNETISNRLFSPIWNNHLSAFIAKVLQTKNLLVVTTCRKSYVDRIWDNTKTNEFHYLYGFDDYETIHEAVKKYFTKYKLKAELFFAPLEKFKDPIFLKIFCEIKNPNWKSSGEVAVNIEEESSYNVFREYLSQVNKRVTSSNPILKANEQFIADSLSQLSLFLWSNNTREIPVNEFYNLIDGKSVYEKDKSRADILINEGLVLTRDIRDKSEYVSFTYDILAGFMIGEYLIQKHSDVSYFISKKFIQKIIVNSKQHPFFEDVISSLCLLLPQIKQTSFHELCEKDRLLKFTKSKSFKYLPNFITKWYTDRIKFSNYAFGKSVSSLFVLPANAVKESDVHLVTELFLRADENKKIFYNLSFKTLGDVKHPLNAIFFSKLLASLKMNERDISWTEYIRKKSHDLEDYILEFEMQCRSNASESKLVSEKQHIVSIFIIWLLTSTNRSLRDKATKALYFYGRKFPNELSSLVYTSLKFNDPYVWVRTLASMYGVVMAEHKSTTSDNFRNKILPELSKSIYDLIFKENAPHSTTHILARDYARRIIEIGLVHNSSLLSEQEIINIRPPYSIGGLRNLGEFDYGEKDYGYDGPIHMDFSNYTIGRIVKNGGSYSNPPEKEKVRRQIYWRIYDLGWNAELFKEAEKALGNDNYYNRGRTEQATVERYGKKYSWIAYFENAGLRDDLGLLDRDWDTFRLSDADIDPSFPEEPKNELFLTHNLLGEKTTPLVDWYENGGMPFVEEYLTVNNLKGNNGDWICLDSYIGQEDMSIERNRFTFIRGLIVKNSDYDNVIKLLNIQNMGGRWLPEKRENYYSYAGELYIFNDATHDNETILEFKTAKKTIKIKKGEPGYYSSVFFDLKDNEISTREKFPEEIEKEVSEIKEFDALMPVMEYNWESYHSSTNNAGHITVPAKEIANHLKLISQPQTFDLLDSDGNIASLNLKYHNNYNNSHSFVYIRQDLLDKYLIETNSKYIWIIWGERDVRFKTEERRQDFFKANPFKEHQVFQKVVEYK</sequence>